<dbReference type="GO" id="GO:0032259">
    <property type="term" value="P:methylation"/>
    <property type="evidence" value="ECO:0007669"/>
    <property type="project" value="UniProtKB-KW"/>
</dbReference>
<keyword evidence="4" id="KW-0479">Metal-binding</keyword>
<dbReference type="InterPro" id="IPR005299">
    <property type="entry name" value="MeTrfase_7"/>
</dbReference>
<keyword evidence="2 6" id="KW-0489">Methyltransferase</keyword>
<evidence type="ECO:0000256" key="1">
    <source>
        <dbReference type="ARBA" id="ARBA00007967"/>
    </source>
</evidence>
<accession>A0AAV3RA87</accession>
<evidence type="ECO:0000313" key="7">
    <source>
        <dbReference type="Proteomes" id="UP001454036"/>
    </source>
</evidence>
<dbReference type="EMBL" id="BAABME010007602">
    <property type="protein sequence ID" value="GAA0171267.1"/>
    <property type="molecule type" value="Genomic_DNA"/>
</dbReference>
<dbReference type="Gene3D" id="3.40.50.150">
    <property type="entry name" value="Vaccinia Virus protein VP39"/>
    <property type="match status" value="1"/>
</dbReference>
<comment type="caution">
    <text evidence="6">The sequence shown here is derived from an EMBL/GenBank/DDBJ whole genome shotgun (WGS) entry which is preliminary data.</text>
</comment>
<dbReference type="PANTHER" id="PTHR31009">
    <property type="entry name" value="S-ADENOSYL-L-METHIONINE:CARBOXYL METHYLTRANSFERASE FAMILY PROTEIN"/>
    <property type="match status" value="1"/>
</dbReference>
<evidence type="ECO:0000256" key="2">
    <source>
        <dbReference type="ARBA" id="ARBA00022603"/>
    </source>
</evidence>
<dbReference type="Gene3D" id="1.10.1200.270">
    <property type="entry name" value="Methyltransferase, alpha-helical capping domain"/>
    <property type="match status" value="1"/>
</dbReference>
<evidence type="ECO:0000313" key="6">
    <source>
        <dbReference type="EMBL" id="GAA0171267.1"/>
    </source>
</evidence>
<gene>
    <name evidence="6" type="ORF">LIER_25341</name>
</gene>
<evidence type="ECO:0000256" key="4">
    <source>
        <dbReference type="ARBA" id="ARBA00022723"/>
    </source>
</evidence>
<dbReference type="GO" id="GO:0046872">
    <property type="term" value="F:metal ion binding"/>
    <property type="evidence" value="ECO:0007669"/>
    <property type="project" value="UniProtKB-KW"/>
</dbReference>
<keyword evidence="5" id="KW-0460">Magnesium</keyword>
<evidence type="ECO:0000256" key="3">
    <source>
        <dbReference type="ARBA" id="ARBA00022679"/>
    </source>
</evidence>
<comment type="similarity">
    <text evidence="1">Belongs to the methyltransferase superfamily. Type-7 methyltransferase family.</text>
</comment>
<keyword evidence="7" id="KW-1185">Reference proteome</keyword>
<dbReference type="InterPro" id="IPR042086">
    <property type="entry name" value="MeTrfase_capping"/>
</dbReference>
<dbReference type="GO" id="GO:0008168">
    <property type="term" value="F:methyltransferase activity"/>
    <property type="evidence" value="ECO:0007669"/>
    <property type="project" value="UniProtKB-KW"/>
</dbReference>
<protein>
    <submittedName>
        <fullName evidence="6">Methyltransferase</fullName>
    </submittedName>
</protein>
<proteinExistence type="inferred from homology"/>
<dbReference type="SUPFAM" id="SSF53335">
    <property type="entry name" value="S-adenosyl-L-methionine-dependent methyltransferases"/>
    <property type="match status" value="1"/>
</dbReference>
<dbReference type="Pfam" id="PF03492">
    <property type="entry name" value="Methyltransf_7"/>
    <property type="match status" value="1"/>
</dbReference>
<keyword evidence="3" id="KW-0808">Transferase</keyword>
<name>A0AAV3RA87_LITER</name>
<sequence>MSLGKVLHMNGGVGETSYANNSLFQQKGILRTKPLKEKVITDLYGNNQSPPTIISIADLGCSCGPNTLLMSLEIIEAIDGICRGSKYKSPEIQIFLNDLPGNDYNTLFQTLSKFQENLRIKEPSFPVCFFNGAPGSFYERLFATESIHFVNCSSSLHWLSRLPEGLEDNRGNIYITNTSHTNVLSSYYNQFQRDFSTFLQHRSVEIVSGGSMVLSLMGRKNEDPYCKESGLHFKLLADVINDLLSEGHIEEDKLYSFNIPLYTPSPSDIEKLVEEDGCFTIEYVDSFEDDWNESRKDSSVNDDGFNFMNTVRSVVEPLLLEHFNEGVIIEEIFKRYQKRIADCMAKEKTTLISLVACLKRKTK</sequence>
<organism evidence="6 7">
    <name type="scientific">Lithospermum erythrorhizon</name>
    <name type="common">Purple gromwell</name>
    <name type="synonym">Lithospermum officinale var. erythrorhizon</name>
    <dbReference type="NCBI Taxonomy" id="34254"/>
    <lineage>
        <taxon>Eukaryota</taxon>
        <taxon>Viridiplantae</taxon>
        <taxon>Streptophyta</taxon>
        <taxon>Embryophyta</taxon>
        <taxon>Tracheophyta</taxon>
        <taxon>Spermatophyta</taxon>
        <taxon>Magnoliopsida</taxon>
        <taxon>eudicotyledons</taxon>
        <taxon>Gunneridae</taxon>
        <taxon>Pentapetalae</taxon>
        <taxon>asterids</taxon>
        <taxon>lamiids</taxon>
        <taxon>Boraginales</taxon>
        <taxon>Boraginaceae</taxon>
        <taxon>Boraginoideae</taxon>
        <taxon>Lithospermeae</taxon>
        <taxon>Lithospermum</taxon>
    </lineage>
</organism>
<dbReference type="Proteomes" id="UP001454036">
    <property type="component" value="Unassembled WGS sequence"/>
</dbReference>
<dbReference type="InterPro" id="IPR029063">
    <property type="entry name" value="SAM-dependent_MTases_sf"/>
</dbReference>
<dbReference type="AlphaFoldDB" id="A0AAV3RA87"/>
<reference evidence="6 7" key="1">
    <citation type="submission" date="2024-01" db="EMBL/GenBank/DDBJ databases">
        <title>The complete chloroplast genome sequence of Lithospermum erythrorhizon: insights into the phylogenetic relationship among Boraginaceae species and the maternal lineages of purple gromwells.</title>
        <authorList>
            <person name="Okada T."/>
            <person name="Watanabe K."/>
        </authorList>
    </citation>
    <scope>NUCLEOTIDE SEQUENCE [LARGE SCALE GENOMIC DNA]</scope>
</reference>
<evidence type="ECO:0000256" key="5">
    <source>
        <dbReference type="ARBA" id="ARBA00022842"/>
    </source>
</evidence>